<keyword evidence="5 6" id="KW-0472">Membrane</keyword>
<dbReference type="GO" id="GO:0005886">
    <property type="term" value="C:plasma membrane"/>
    <property type="evidence" value="ECO:0007669"/>
    <property type="project" value="TreeGrafter"/>
</dbReference>
<evidence type="ECO:0000313" key="9">
    <source>
        <dbReference type="Proteomes" id="UP000431269"/>
    </source>
</evidence>
<evidence type="ECO:0000256" key="5">
    <source>
        <dbReference type="ARBA" id="ARBA00023136"/>
    </source>
</evidence>
<dbReference type="GO" id="GO:0000271">
    <property type="term" value="P:polysaccharide biosynthetic process"/>
    <property type="evidence" value="ECO:0007669"/>
    <property type="project" value="InterPro"/>
</dbReference>
<evidence type="ECO:0000256" key="3">
    <source>
        <dbReference type="ARBA" id="ARBA00022692"/>
    </source>
</evidence>
<accession>A0A6I6MNF7</accession>
<comment type="subcellular location">
    <subcellularLocation>
        <location evidence="1">Membrane</location>
        <topology evidence="1">Multi-pass membrane protein</topology>
    </subcellularLocation>
</comment>
<feature type="transmembrane region" description="Helical" evidence="6">
    <location>
        <begin position="7"/>
        <end position="28"/>
    </location>
</feature>
<dbReference type="RefSeq" id="WP_228445769.1">
    <property type="nucleotide sequence ID" value="NZ_CP047045.1"/>
</dbReference>
<dbReference type="PANTHER" id="PTHR38459:SF1">
    <property type="entry name" value="PROPHAGE BACTOPRENOL-LINKED GLUCOSE TRANSLOCASE HOMOLOG"/>
    <property type="match status" value="1"/>
</dbReference>
<dbReference type="AlphaFoldDB" id="A0A6I6MNF7"/>
<name>A0A6I6MNF7_9CAUL</name>
<feature type="transmembrane region" description="Helical" evidence="6">
    <location>
        <begin position="70"/>
        <end position="92"/>
    </location>
</feature>
<evidence type="ECO:0000313" key="8">
    <source>
        <dbReference type="EMBL" id="QGZ97065.1"/>
    </source>
</evidence>
<dbReference type="InterPro" id="IPR051401">
    <property type="entry name" value="GtrA_CellWall_Glycosyl"/>
</dbReference>
<keyword evidence="3 6" id="KW-0812">Transmembrane</keyword>
<protein>
    <submittedName>
        <fullName evidence="8">GtrA-like protein</fullName>
    </submittedName>
</protein>
<dbReference type="Pfam" id="PF04138">
    <property type="entry name" value="GtrA_DPMS_TM"/>
    <property type="match status" value="1"/>
</dbReference>
<gene>
    <name evidence="8" type="ORF">DSM104635_03930</name>
</gene>
<feature type="transmembrane region" description="Helical" evidence="6">
    <location>
        <begin position="98"/>
        <end position="121"/>
    </location>
</feature>
<proteinExistence type="inferred from homology"/>
<comment type="similarity">
    <text evidence="2">Belongs to the GtrA family.</text>
</comment>
<dbReference type="PANTHER" id="PTHR38459">
    <property type="entry name" value="PROPHAGE BACTOPRENOL-LINKED GLUCOSE TRANSLOCASE HOMOLOG"/>
    <property type="match status" value="1"/>
</dbReference>
<dbReference type="InterPro" id="IPR007267">
    <property type="entry name" value="GtrA_DPMS_TM"/>
</dbReference>
<evidence type="ECO:0000256" key="6">
    <source>
        <dbReference type="SAM" id="Phobius"/>
    </source>
</evidence>
<evidence type="ECO:0000256" key="1">
    <source>
        <dbReference type="ARBA" id="ARBA00004141"/>
    </source>
</evidence>
<keyword evidence="4 6" id="KW-1133">Transmembrane helix</keyword>
<sequence>MSVAREFLRFAAVGVAATAAHYAVLIALKELAGVDPVPATVVGFAVGAVVSYVLNRMFTFATRPAFASGLAKFLAIATVGAFINAGIVALLIGQGLHYLVAQVIATLVVLVWNYAGARLIVFRQ</sequence>
<evidence type="ECO:0000256" key="4">
    <source>
        <dbReference type="ARBA" id="ARBA00022989"/>
    </source>
</evidence>
<dbReference type="KEGG" id="tsv:DSM104635_03930"/>
<feature type="transmembrane region" description="Helical" evidence="6">
    <location>
        <begin position="40"/>
        <end position="58"/>
    </location>
</feature>
<feature type="domain" description="GtrA/DPMS transmembrane" evidence="7">
    <location>
        <begin position="9"/>
        <end position="122"/>
    </location>
</feature>
<evidence type="ECO:0000256" key="2">
    <source>
        <dbReference type="ARBA" id="ARBA00009399"/>
    </source>
</evidence>
<reference evidence="9" key="1">
    <citation type="submission" date="2019-12" db="EMBL/GenBank/DDBJ databases">
        <title>Complete genome of Terracaulis silvestris 0127_4.</title>
        <authorList>
            <person name="Vieira S."/>
            <person name="Riedel T."/>
            <person name="Sproer C."/>
            <person name="Pascual J."/>
            <person name="Boedeker C."/>
            <person name="Overmann J."/>
        </authorList>
    </citation>
    <scope>NUCLEOTIDE SEQUENCE [LARGE SCALE GENOMIC DNA]</scope>
    <source>
        <strain evidence="9">0127_4</strain>
    </source>
</reference>
<dbReference type="EMBL" id="CP047045">
    <property type="protein sequence ID" value="QGZ97065.1"/>
    <property type="molecule type" value="Genomic_DNA"/>
</dbReference>
<dbReference type="Proteomes" id="UP000431269">
    <property type="component" value="Chromosome"/>
</dbReference>
<evidence type="ECO:0000259" key="7">
    <source>
        <dbReference type="Pfam" id="PF04138"/>
    </source>
</evidence>
<keyword evidence="9" id="KW-1185">Reference proteome</keyword>
<organism evidence="8 9">
    <name type="scientific">Terricaulis silvestris</name>
    <dbReference type="NCBI Taxonomy" id="2686094"/>
    <lineage>
        <taxon>Bacteria</taxon>
        <taxon>Pseudomonadati</taxon>
        <taxon>Pseudomonadota</taxon>
        <taxon>Alphaproteobacteria</taxon>
        <taxon>Caulobacterales</taxon>
        <taxon>Caulobacteraceae</taxon>
        <taxon>Terricaulis</taxon>
    </lineage>
</organism>